<feature type="domain" description="Carrier" evidence="3">
    <location>
        <begin position="922"/>
        <end position="1006"/>
    </location>
</feature>
<dbReference type="InterPro" id="IPR025110">
    <property type="entry name" value="AMP-bd_C"/>
</dbReference>
<evidence type="ECO:0000256" key="1">
    <source>
        <dbReference type="ARBA" id="ARBA00022450"/>
    </source>
</evidence>
<dbReference type="GO" id="GO:0031177">
    <property type="term" value="F:phosphopantetheine binding"/>
    <property type="evidence" value="ECO:0007669"/>
    <property type="project" value="TreeGrafter"/>
</dbReference>
<dbReference type="NCBIfam" id="TIGR01733">
    <property type="entry name" value="AA-adenyl-dom"/>
    <property type="match status" value="1"/>
</dbReference>
<dbReference type="InterPro" id="IPR009081">
    <property type="entry name" value="PP-bd_ACP"/>
</dbReference>
<dbReference type="InterPro" id="IPR045851">
    <property type="entry name" value="AMP-bd_C_sf"/>
</dbReference>
<dbReference type="PANTHER" id="PTHR45527:SF1">
    <property type="entry name" value="FATTY ACID SYNTHASE"/>
    <property type="match status" value="1"/>
</dbReference>
<dbReference type="InterPro" id="IPR020845">
    <property type="entry name" value="AMP-binding_CS"/>
</dbReference>
<dbReference type="STRING" id="394193.SAMN04489732_102100"/>
<gene>
    <name evidence="4" type="ORF">SAMN04489732_102100</name>
</gene>
<dbReference type="PROSITE" id="PS00012">
    <property type="entry name" value="PHOSPHOPANTETHEINE"/>
    <property type="match status" value="1"/>
</dbReference>
<dbReference type="SUPFAM" id="SSF52777">
    <property type="entry name" value="CoA-dependent acyltransferases"/>
    <property type="match status" value="1"/>
</dbReference>
<dbReference type="InterPro" id="IPR006162">
    <property type="entry name" value="Ppantetheine_attach_site"/>
</dbReference>
<evidence type="ECO:0000256" key="2">
    <source>
        <dbReference type="ARBA" id="ARBA00022553"/>
    </source>
</evidence>
<dbReference type="PROSITE" id="PS00455">
    <property type="entry name" value="AMP_BINDING"/>
    <property type="match status" value="1"/>
</dbReference>
<organism evidence="4 5">
    <name type="scientific">Amycolatopsis saalfeldensis</name>
    <dbReference type="NCBI Taxonomy" id="394193"/>
    <lineage>
        <taxon>Bacteria</taxon>
        <taxon>Bacillati</taxon>
        <taxon>Actinomycetota</taxon>
        <taxon>Actinomycetes</taxon>
        <taxon>Pseudonocardiales</taxon>
        <taxon>Pseudonocardiaceae</taxon>
        <taxon>Amycolatopsis</taxon>
    </lineage>
</organism>
<dbReference type="InterPro" id="IPR042099">
    <property type="entry name" value="ANL_N_sf"/>
</dbReference>
<dbReference type="GO" id="GO:0044550">
    <property type="term" value="P:secondary metabolite biosynthetic process"/>
    <property type="evidence" value="ECO:0007669"/>
    <property type="project" value="TreeGrafter"/>
</dbReference>
<protein>
    <submittedName>
        <fullName evidence="4">Amino acid adenylation domain-containing protein</fullName>
    </submittedName>
</protein>
<dbReference type="InterPro" id="IPR010071">
    <property type="entry name" value="AA_adenyl_dom"/>
</dbReference>
<name>A0A1H8SHT4_9PSEU</name>
<evidence type="ECO:0000313" key="5">
    <source>
        <dbReference type="Proteomes" id="UP000198582"/>
    </source>
</evidence>
<dbReference type="CDD" id="cd05930">
    <property type="entry name" value="A_NRPS"/>
    <property type="match status" value="1"/>
</dbReference>
<sequence length="1008" mass="108069">MSGDRTGPGSTDQPFTRLVAPFERWYLAFPASMAPVMTFCVEGFGHVDAGQLREAVAVGSEACPGARLRLHGRNWVDSGETPPVRVVAGPGPDSSALHEIPELRSALPDAAGANCEVLLFDGPSPTIVFRVLHIVMDARGMLLWIADVFRALRGEATTGARSTVTILDLEDPLYRKADVSKEEYATPSLLGLPGNSDRAGTMWRRRTIDGTFPALAAKIATRLAAGSGRPKAAISFPVDLRPFHPQVQSDRSTSNLSLTVALDIPAGQDWEATYEQVLTMLSERSGEVHAPGPEILGTPLWALKRVIKGIDRRARRRDRFSLLVNVNNLGRLDPLAFSTGEFEATGMYLLESQEPASPLSLAVTEVDGRTELTLAWWAGAEQEKRADALLDDLCELLSPAENRRHSEIRPPAPPEDGTAGRGVVEQFRAQVEAAPDAVAISGPEGDISYAELARRARVVAAALRDRGIGRDTVVGLLADRTVAAVAGAWGVLLAGAAYLPMDTKHPDGRVRSLLEDAKSPVCLVGKPHDGRDNLPGGCARIVLDDLPFSAEPPEIDGTPSPGDLAYVVYTSGSTGKPKGVEIEHRSLSNYASWAVREHGIDASTRLPLLCSLSFDVAEISLILPFLVGGTLLLMKDELSHVAIQEVLDNGATMLSLTPSHLDLITRLDLEPRDVRALIVIGEQFTRSVALRARELFGPDCRIINLYGPAEATIGVSHHFFDAERDTGAAVPIGEPLDGVTFHLLSPDRQFVAPGEPGELYIGGVQLARGYRGRPDLTRQRFVRLADGSRVYRTGDIARRLESGAVEFCGRIDDQLKLHGHRIEPAEIAQTLETHDAVASAVVVARAKPGSKDKALCGYFLTVADVGIPELVAYLEQRLPHYMIPAVLLEVDEIPRSVNGKVSVGSLPDPFAAAGTPAAAGTGPLDDVESEVAKVWSQVLGVETGAIESASDFHRLGGDSVSLITMVAMVARQVVGPAGERAFTGRMPEIIRDATVRQVAELAKQAKAA</sequence>
<dbReference type="SUPFAM" id="SSF56801">
    <property type="entry name" value="Acetyl-CoA synthetase-like"/>
    <property type="match status" value="1"/>
</dbReference>
<dbReference type="GO" id="GO:0043041">
    <property type="term" value="P:amino acid activation for nonribosomal peptide biosynthetic process"/>
    <property type="evidence" value="ECO:0007669"/>
    <property type="project" value="TreeGrafter"/>
</dbReference>
<reference evidence="4 5" key="1">
    <citation type="submission" date="2016-10" db="EMBL/GenBank/DDBJ databases">
        <authorList>
            <person name="de Groot N.N."/>
        </authorList>
    </citation>
    <scope>NUCLEOTIDE SEQUENCE [LARGE SCALE GENOMIC DNA]</scope>
    <source>
        <strain evidence="4 5">DSM 44993</strain>
    </source>
</reference>
<dbReference type="EMBL" id="FOEF01000002">
    <property type="protein sequence ID" value="SEO77733.1"/>
    <property type="molecule type" value="Genomic_DNA"/>
</dbReference>
<accession>A0A1H8SHT4</accession>
<dbReference type="AlphaFoldDB" id="A0A1H8SHT4"/>
<dbReference type="Pfam" id="PF13193">
    <property type="entry name" value="AMP-binding_C"/>
    <property type="match status" value="1"/>
</dbReference>
<dbReference type="InterPro" id="IPR000873">
    <property type="entry name" value="AMP-dep_synth/lig_dom"/>
</dbReference>
<keyword evidence="5" id="KW-1185">Reference proteome</keyword>
<keyword evidence="2" id="KW-0597">Phosphoprotein</keyword>
<dbReference type="Pfam" id="PF00501">
    <property type="entry name" value="AMP-binding"/>
    <property type="match status" value="1"/>
</dbReference>
<dbReference type="PANTHER" id="PTHR45527">
    <property type="entry name" value="NONRIBOSOMAL PEPTIDE SYNTHETASE"/>
    <property type="match status" value="1"/>
</dbReference>
<evidence type="ECO:0000313" key="4">
    <source>
        <dbReference type="EMBL" id="SEO77733.1"/>
    </source>
</evidence>
<dbReference type="OrthoDB" id="2472181at2"/>
<dbReference type="Gene3D" id="1.10.1200.10">
    <property type="entry name" value="ACP-like"/>
    <property type="match status" value="1"/>
</dbReference>
<dbReference type="Gene3D" id="3.40.50.12780">
    <property type="entry name" value="N-terminal domain of ligase-like"/>
    <property type="match status" value="1"/>
</dbReference>
<dbReference type="Pfam" id="PF00550">
    <property type="entry name" value="PP-binding"/>
    <property type="match status" value="1"/>
</dbReference>
<dbReference type="RefSeq" id="WP_091613206.1">
    <property type="nucleotide sequence ID" value="NZ_FOEF01000002.1"/>
</dbReference>
<proteinExistence type="predicted"/>
<dbReference type="Gene3D" id="3.30.300.30">
    <property type="match status" value="1"/>
</dbReference>
<dbReference type="GO" id="GO:0005737">
    <property type="term" value="C:cytoplasm"/>
    <property type="evidence" value="ECO:0007669"/>
    <property type="project" value="TreeGrafter"/>
</dbReference>
<dbReference type="Proteomes" id="UP000198582">
    <property type="component" value="Unassembled WGS sequence"/>
</dbReference>
<dbReference type="InterPro" id="IPR036736">
    <property type="entry name" value="ACP-like_sf"/>
</dbReference>
<keyword evidence="1" id="KW-0596">Phosphopantetheine</keyword>
<evidence type="ECO:0000259" key="3">
    <source>
        <dbReference type="PROSITE" id="PS50075"/>
    </source>
</evidence>
<dbReference type="PROSITE" id="PS50075">
    <property type="entry name" value="CARRIER"/>
    <property type="match status" value="1"/>
</dbReference>